<dbReference type="Proteomes" id="UP000663891">
    <property type="component" value="Unassembled WGS sequence"/>
</dbReference>
<evidence type="ECO:0000313" key="2">
    <source>
        <dbReference type="Proteomes" id="UP000663891"/>
    </source>
</evidence>
<dbReference type="AlphaFoldDB" id="A0A815W9F2"/>
<evidence type="ECO:0000313" key="1">
    <source>
        <dbReference type="EMBL" id="CAF1538033.1"/>
    </source>
</evidence>
<dbReference type="EMBL" id="CAJNON010006066">
    <property type="protein sequence ID" value="CAF1538033.1"/>
    <property type="molecule type" value="Genomic_DNA"/>
</dbReference>
<protein>
    <submittedName>
        <fullName evidence="1">Uncharacterized protein</fullName>
    </submittedName>
</protein>
<reference evidence="1" key="1">
    <citation type="submission" date="2021-02" db="EMBL/GenBank/DDBJ databases">
        <authorList>
            <person name="Nowell W R."/>
        </authorList>
    </citation>
    <scope>NUCLEOTIDE SEQUENCE</scope>
</reference>
<organism evidence="1 2">
    <name type="scientific">Adineta steineri</name>
    <dbReference type="NCBI Taxonomy" id="433720"/>
    <lineage>
        <taxon>Eukaryota</taxon>
        <taxon>Metazoa</taxon>
        <taxon>Spiralia</taxon>
        <taxon>Gnathifera</taxon>
        <taxon>Rotifera</taxon>
        <taxon>Eurotatoria</taxon>
        <taxon>Bdelloidea</taxon>
        <taxon>Adinetida</taxon>
        <taxon>Adinetidae</taxon>
        <taxon>Adineta</taxon>
    </lineage>
</organism>
<gene>
    <name evidence="1" type="ORF">VCS650_LOCUS43930</name>
</gene>
<sequence>FTYHAAPLAVGTRQLCLLPPRSYSDFNGFIRKVSYLGLQLCERNPSDGQWTLKTPPIPPLQHANNVSFDWQTMK</sequence>
<dbReference type="OrthoDB" id="414418at2759"/>
<comment type="caution">
    <text evidence="1">The sequence shown here is derived from an EMBL/GenBank/DDBJ whole genome shotgun (WGS) entry which is preliminary data.</text>
</comment>
<dbReference type="Gene3D" id="3.40.50.1240">
    <property type="entry name" value="Phosphoglycerate mutase-like"/>
    <property type="match status" value="1"/>
</dbReference>
<proteinExistence type="predicted"/>
<feature type="non-terminal residue" evidence="1">
    <location>
        <position position="1"/>
    </location>
</feature>
<dbReference type="InterPro" id="IPR029033">
    <property type="entry name" value="His_PPase_superfam"/>
</dbReference>
<name>A0A815W9F2_9BILA</name>
<accession>A0A815W9F2</accession>